<name>A0A2R6XYS7_9BACL</name>
<gene>
    <name evidence="11" type="ORF">BSOLF_1882</name>
</gene>
<dbReference type="PROSITE" id="PS51379">
    <property type="entry name" value="4FE4S_FER_2"/>
    <property type="match status" value="2"/>
</dbReference>
<evidence type="ECO:0000256" key="4">
    <source>
        <dbReference type="ARBA" id="ARBA00022448"/>
    </source>
</evidence>
<evidence type="ECO:0000256" key="3">
    <source>
        <dbReference type="ARBA" id="ARBA00020378"/>
    </source>
</evidence>
<evidence type="ECO:0000256" key="9">
    <source>
        <dbReference type="ARBA" id="ARBA00023231"/>
    </source>
</evidence>
<evidence type="ECO:0000256" key="5">
    <source>
        <dbReference type="ARBA" id="ARBA00022723"/>
    </source>
</evidence>
<keyword evidence="5" id="KW-0479">Metal-binding</keyword>
<reference evidence="12" key="1">
    <citation type="journal article" date="2018" name="Sci. Rep.">
        <title>Lignite coal burning seam in the remote Altai Mountains harbors a hydrogen-driven thermophilic microbial community.</title>
        <authorList>
            <person name="Kadnikov V.V."/>
            <person name="Mardanov A.V."/>
            <person name="Ivasenko D.A."/>
            <person name="Antsiferov D.V."/>
            <person name="Beletsky A.V."/>
            <person name="Karnachuk O.V."/>
            <person name="Ravin N.V."/>
        </authorList>
    </citation>
    <scope>NUCLEOTIDE SEQUENCE [LARGE SCALE GENOMIC DNA]</scope>
</reference>
<evidence type="ECO:0000256" key="8">
    <source>
        <dbReference type="ARBA" id="ARBA00023014"/>
    </source>
</evidence>
<comment type="caution">
    <text evidence="11">The sequence shown here is derived from an EMBL/GenBank/DDBJ whole genome shotgun (WGS) entry which is preliminary data.</text>
</comment>
<evidence type="ECO:0000256" key="2">
    <source>
        <dbReference type="ARBA" id="ARBA00009192"/>
    </source>
</evidence>
<feature type="domain" description="4Fe-4S ferredoxin-type" evidence="10">
    <location>
        <begin position="21"/>
        <end position="52"/>
    </location>
</feature>
<protein>
    <recommendedName>
        <fullName evidence="3">Ferredoxin-like protein</fullName>
    </recommendedName>
</protein>
<dbReference type="EMBL" id="PEBX01000098">
    <property type="protein sequence ID" value="PTQ55560.1"/>
    <property type="molecule type" value="Genomic_DNA"/>
</dbReference>
<comment type="similarity">
    <text evidence="2">To ferredoxins from P.putida and C.tartarivorum, ferredoxin I from A.vinelandii, ferredoxin II from D.desulfuricans.</text>
</comment>
<dbReference type="InterPro" id="IPR017896">
    <property type="entry name" value="4Fe4S_Fe-S-bd"/>
</dbReference>
<dbReference type="SUPFAM" id="SSF54862">
    <property type="entry name" value="4Fe-4S ferredoxins"/>
    <property type="match status" value="1"/>
</dbReference>
<dbReference type="GO" id="GO:0005506">
    <property type="term" value="F:iron ion binding"/>
    <property type="evidence" value="ECO:0007669"/>
    <property type="project" value="InterPro"/>
</dbReference>
<keyword evidence="6" id="KW-0249">Electron transport</keyword>
<evidence type="ECO:0000256" key="1">
    <source>
        <dbReference type="ARBA" id="ARBA00003208"/>
    </source>
</evidence>
<dbReference type="AlphaFoldDB" id="A0A2R6XYS7"/>
<dbReference type="PROSITE" id="PS00198">
    <property type="entry name" value="4FE4S_FER_1"/>
    <property type="match status" value="1"/>
</dbReference>
<organism evidence="11 12">
    <name type="scientific">Candidatus Carbonibacillus altaicus</name>
    <dbReference type="NCBI Taxonomy" id="2163959"/>
    <lineage>
        <taxon>Bacteria</taxon>
        <taxon>Bacillati</taxon>
        <taxon>Bacillota</taxon>
        <taxon>Bacilli</taxon>
        <taxon>Bacillales</taxon>
        <taxon>Candidatus Carbonibacillus</taxon>
    </lineage>
</organism>
<dbReference type="PANTHER" id="PTHR43082">
    <property type="entry name" value="FERREDOXIN-LIKE"/>
    <property type="match status" value="1"/>
</dbReference>
<dbReference type="InterPro" id="IPR012206">
    <property type="entry name" value="Fd_FixX"/>
</dbReference>
<keyword evidence="4" id="KW-0813">Transport</keyword>
<dbReference type="PIRSF" id="PIRSF036548">
    <property type="entry name" value="Fdx_FixX"/>
    <property type="match status" value="1"/>
</dbReference>
<evidence type="ECO:0000256" key="6">
    <source>
        <dbReference type="ARBA" id="ARBA00022982"/>
    </source>
</evidence>
<comment type="function">
    <text evidence="1">Could be a 3Fe-4S cluster-containing protein.</text>
</comment>
<proteinExistence type="predicted"/>
<dbReference type="InterPro" id="IPR007859">
    <property type="entry name" value="ETF-QO/FixX_C"/>
</dbReference>
<accession>A0A2R6XYS7</accession>
<evidence type="ECO:0000313" key="11">
    <source>
        <dbReference type="EMBL" id="PTQ55560.1"/>
    </source>
</evidence>
<feature type="domain" description="4Fe-4S ferredoxin-type" evidence="10">
    <location>
        <begin position="53"/>
        <end position="82"/>
    </location>
</feature>
<keyword evidence="9" id="KW-0535">Nitrogen fixation</keyword>
<dbReference type="PANTHER" id="PTHR43082:SF3">
    <property type="entry name" value="FERREDOXIN-LIKE PROTEIN YDIT"/>
    <property type="match status" value="1"/>
</dbReference>
<keyword evidence="7" id="KW-0408">Iron</keyword>
<dbReference type="Proteomes" id="UP000244338">
    <property type="component" value="Unassembled WGS sequence"/>
</dbReference>
<evidence type="ECO:0000313" key="12">
    <source>
        <dbReference type="Proteomes" id="UP000244338"/>
    </source>
</evidence>
<evidence type="ECO:0000259" key="10">
    <source>
        <dbReference type="PROSITE" id="PS51379"/>
    </source>
</evidence>
<keyword evidence="8" id="KW-0411">Iron-sulfur</keyword>
<dbReference type="Gene3D" id="3.30.70.20">
    <property type="match status" value="1"/>
</dbReference>
<dbReference type="Pfam" id="PF05187">
    <property type="entry name" value="Fer4_ETF_QO"/>
    <property type="match status" value="1"/>
</dbReference>
<dbReference type="InterPro" id="IPR017900">
    <property type="entry name" value="4Fe4S_Fe_S_CS"/>
</dbReference>
<sequence length="93" mass="10705">MASKIEEKLYLTRFQAAEQSHLTVIDHDICLTKCEEKWCTHFCPTDVYRWEGTRMHVGYEGCVECGSCRIGCPYGNIHWVYPEGGKGVVYRLA</sequence>
<dbReference type="GO" id="GO:0051536">
    <property type="term" value="F:iron-sulfur cluster binding"/>
    <property type="evidence" value="ECO:0007669"/>
    <property type="project" value="UniProtKB-KW"/>
</dbReference>
<evidence type="ECO:0000256" key="7">
    <source>
        <dbReference type="ARBA" id="ARBA00023004"/>
    </source>
</evidence>